<keyword evidence="2" id="KW-1185">Reference proteome</keyword>
<dbReference type="PROSITE" id="PS50077">
    <property type="entry name" value="HEAT_REPEAT"/>
    <property type="match status" value="1"/>
</dbReference>
<dbReference type="InterPro" id="IPR021133">
    <property type="entry name" value="HEAT_type_2"/>
</dbReference>
<dbReference type="InterPro" id="IPR011989">
    <property type="entry name" value="ARM-like"/>
</dbReference>
<dbReference type="SUPFAM" id="SSF48371">
    <property type="entry name" value="ARM repeat"/>
    <property type="match status" value="1"/>
</dbReference>
<dbReference type="RefSeq" id="WP_267259901.1">
    <property type="nucleotide sequence ID" value="NZ_CP084204.1"/>
</dbReference>
<sequence length="232" mass="24060">MNAEEIAALIGRAGDEDPEVRAEVASELPAALSGRADDPVPAVLVRLTSDDEARVREQAAFALGQLAEVDGPDIRAALWRRVGDEDPETHEEAVRGLAVRRDPGAVPLLAALLEEPTAYVQTFTAAAVLGDPGLLPALRKFDPADPGVGEALQACDPAARERRDAAAGALLDAVYDLLPSADAALVASRFEAHLTLLLVTAGGGGTTWNADALLVRAGGDPRRAAALVAEDL</sequence>
<proteinExistence type="predicted"/>
<name>A0ABY6R583_9ACTN</name>
<organism evidence="1 2">
    <name type="scientific">Streptomyces tanashiensis</name>
    <dbReference type="NCBI Taxonomy" id="67367"/>
    <lineage>
        <taxon>Bacteria</taxon>
        <taxon>Bacillati</taxon>
        <taxon>Actinomycetota</taxon>
        <taxon>Actinomycetes</taxon>
        <taxon>Kitasatosporales</taxon>
        <taxon>Streptomycetaceae</taxon>
        <taxon>Streptomyces</taxon>
    </lineage>
</organism>
<dbReference type="Proteomes" id="UP001164506">
    <property type="component" value="Chromosome"/>
</dbReference>
<accession>A0ABY6R583</accession>
<dbReference type="EMBL" id="CP084204">
    <property type="protein sequence ID" value="UZX25220.1"/>
    <property type="molecule type" value="Genomic_DNA"/>
</dbReference>
<dbReference type="GeneID" id="95604354"/>
<reference evidence="1" key="1">
    <citation type="submission" date="2021-09" db="EMBL/GenBank/DDBJ databases">
        <title>Complete genome sequence and metabolic characterization of Streptomyces tanashiensis DSM 731 the producer of antibacterial Kalafungin and diverse secondary metabolites.</title>
        <authorList>
            <person name="Abbasi M.N."/>
            <person name="Anwar M.N."/>
            <person name="Alam K."/>
            <person name="Shoaib M."/>
            <person name="Lin Z."/>
            <person name="Hayat M."/>
            <person name="Ali M.I."/>
            <person name="Malik H.M.T."/>
            <person name="Ahmed I."/>
            <person name="Li A."/>
            <person name="Hailong Wang H."/>
            <person name="Zhang Y."/>
        </authorList>
    </citation>
    <scope>NUCLEOTIDE SEQUENCE</scope>
    <source>
        <strain evidence="1">Kala</strain>
    </source>
</reference>
<dbReference type="Pfam" id="PF13646">
    <property type="entry name" value="HEAT_2"/>
    <property type="match status" value="1"/>
</dbReference>
<protein>
    <submittedName>
        <fullName evidence="1">HEAT repeat domain-containing protein</fullName>
    </submittedName>
</protein>
<gene>
    <name evidence="1" type="ORF">LDH80_32955</name>
</gene>
<evidence type="ECO:0000313" key="2">
    <source>
        <dbReference type="Proteomes" id="UP001164506"/>
    </source>
</evidence>
<dbReference type="InterPro" id="IPR016024">
    <property type="entry name" value="ARM-type_fold"/>
</dbReference>
<dbReference type="Gene3D" id="1.25.10.10">
    <property type="entry name" value="Leucine-rich Repeat Variant"/>
    <property type="match status" value="1"/>
</dbReference>
<evidence type="ECO:0000313" key="1">
    <source>
        <dbReference type="EMBL" id="UZX25220.1"/>
    </source>
</evidence>